<sequence length="160" mass="18994">MEGFDQLEEQFRPMIYKMIHSLHIYKNIDEFFQIGLIGLWEAAQSFHLSRGNFTCYAYKFIKGRLLSELKKATKRDERYVFPKEEYWETIEGSMEEEPCETEMLLSYCGGMTDKQKMWVVYTFVEDLSINEIACKENVSVSAVKQWRKGAQEKLKRLKLT</sequence>
<proteinExistence type="inferred from homology"/>
<evidence type="ECO:0000256" key="4">
    <source>
        <dbReference type="ARBA" id="ARBA00023125"/>
    </source>
</evidence>
<evidence type="ECO:0000313" key="8">
    <source>
        <dbReference type="EMBL" id="CRK81369.1"/>
    </source>
</evidence>
<dbReference type="Pfam" id="PF04542">
    <property type="entry name" value="Sigma70_r2"/>
    <property type="match status" value="1"/>
</dbReference>
<evidence type="ECO:0000256" key="6">
    <source>
        <dbReference type="ARBA" id="ARBA00024764"/>
    </source>
</evidence>
<keyword evidence="5" id="KW-0804">Transcription</keyword>
<dbReference type="STRING" id="1499688.BN000_01271"/>
<comment type="similarity">
    <text evidence="1">Belongs to the UPF0122 family.</text>
</comment>
<dbReference type="Gene3D" id="1.10.10.10">
    <property type="entry name" value="Winged helix-like DNA-binding domain superfamily/Winged helix DNA-binding domain"/>
    <property type="match status" value="1"/>
</dbReference>
<organism evidence="8 9">
    <name type="scientific">Neobacillus massiliamazoniensis</name>
    <dbReference type="NCBI Taxonomy" id="1499688"/>
    <lineage>
        <taxon>Bacteria</taxon>
        <taxon>Bacillati</taxon>
        <taxon>Bacillota</taxon>
        <taxon>Bacilli</taxon>
        <taxon>Bacillales</taxon>
        <taxon>Bacillaceae</taxon>
        <taxon>Neobacillus</taxon>
    </lineage>
</organism>
<evidence type="ECO:0000256" key="3">
    <source>
        <dbReference type="ARBA" id="ARBA00023082"/>
    </source>
</evidence>
<dbReference type="InterPro" id="IPR036388">
    <property type="entry name" value="WH-like_DNA-bd_sf"/>
</dbReference>
<dbReference type="InterPro" id="IPR013324">
    <property type="entry name" value="RNA_pol_sigma_r3/r4-like"/>
</dbReference>
<dbReference type="SUPFAM" id="SSF88946">
    <property type="entry name" value="Sigma2 domain of RNA polymerase sigma factors"/>
    <property type="match status" value="1"/>
</dbReference>
<dbReference type="GO" id="GO:0006352">
    <property type="term" value="P:DNA-templated transcription initiation"/>
    <property type="evidence" value="ECO:0007669"/>
    <property type="project" value="InterPro"/>
</dbReference>
<keyword evidence="2" id="KW-0805">Transcription regulation</keyword>
<dbReference type="Proteomes" id="UP000199087">
    <property type="component" value="Unassembled WGS sequence"/>
</dbReference>
<dbReference type="AlphaFoldDB" id="A0A0U1NTH9"/>
<dbReference type="Gene3D" id="1.10.1740.10">
    <property type="match status" value="1"/>
</dbReference>
<evidence type="ECO:0000313" key="9">
    <source>
        <dbReference type="Proteomes" id="UP000199087"/>
    </source>
</evidence>
<accession>A0A0U1NTH9</accession>
<dbReference type="NCBIfam" id="TIGR02937">
    <property type="entry name" value="sigma70-ECF"/>
    <property type="match status" value="1"/>
</dbReference>
<protein>
    <submittedName>
        <fullName evidence="8">ECF subfamily RNA polymerase sigma-24 subunit</fullName>
    </submittedName>
</protein>
<dbReference type="PANTHER" id="PTHR30385">
    <property type="entry name" value="SIGMA FACTOR F FLAGELLAR"/>
    <property type="match status" value="1"/>
</dbReference>
<dbReference type="InterPro" id="IPR007394">
    <property type="entry name" value="UPF0122"/>
</dbReference>
<evidence type="ECO:0000256" key="2">
    <source>
        <dbReference type="ARBA" id="ARBA00023015"/>
    </source>
</evidence>
<dbReference type="OrthoDB" id="9783788at2"/>
<dbReference type="Pfam" id="PF04297">
    <property type="entry name" value="UPF0122"/>
    <property type="match status" value="1"/>
</dbReference>
<comment type="function">
    <text evidence="6">Might take part in the signal recognition particle (SRP) pathway. This is inferred from the conservation of its genetic proximity to ftsY/ffh. May be a regulatory protein.</text>
</comment>
<dbReference type="SUPFAM" id="SSF88659">
    <property type="entry name" value="Sigma3 and sigma4 domains of RNA polymerase sigma factors"/>
    <property type="match status" value="1"/>
</dbReference>
<dbReference type="GO" id="GO:0003677">
    <property type="term" value="F:DNA binding"/>
    <property type="evidence" value="ECO:0007669"/>
    <property type="project" value="UniProtKB-KW"/>
</dbReference>
<dbReference type="InterPro" id="IPR013325">
    <property type="entry name" value="RNA_pol_sigma_r2"/>
</dbReference>
<keyword evidence="3" id="KW-0731">Sigma factor</keyword>
<dbReference type="EMBL" id="CVRB01000001">
    <property type="protein sequence ID" value="CRK81369.1"/>
    <property type="molecule type" value="Genomic_DNA"/>
</dbReference>
<dbReference type="GO" id="GO:0016987">
    <property type="term" value="F:sigma factor activity"/>
    <property type="evidence" value="ECO:0007669"/>
    <property type="project" value="UniProtKB-KW"/>
</dbReference>
<gene>
    <name evidence="8" type="ORF">BN000_01271</name>
</gene>
<dbReference type="RefSeq" id="WP_090632273.1">
    <property type="nucleotide sequence ID" value="NZ_CVRB01000001.1"/>
</dbReference>
<keyword evidence="4" id="KW-0238">DNA-binding</keyword>
<keyword evidence="9" id="KW-1185">Reference proteome</keyword>
<name>A0A0U1NTH9_9BACI</name>
<dbReference type="InterPro" id="IPR007627">
    <property type="entry name" value="RNA_pol_sigma70_r2"/>
</dbReference>
<evidence type="ECO:0000259" key="7">
    <source>
        <dbReference type="Pfam" id="PF04542"/>
    </source>
</evidence>
<evidence type="ECO:0000256" key="5">
    <source>
        <dbReference type="ARBA" id="ARBA00023163"/>
    </source>
</evidence>
<dbReference type="InterPro" id="IPR014284">
    <property type="entry name" value="RNA_pol_sigma-70_dom"/>
</dbReference>
<feature type="domain" description="RNA polymerase sigma-70 region 2" evidence="7">
    <location>
        <begin position="9"/>
        <end position="74"/>
    </location>
</feature>
<evidence type="ECO:0000256" key="1">
    <source>
        <dbReference type="ARBA" id="ARBA00008720"/>
    </source>
</evidence>
<reference evidence="9" key="1">
    <citation type="submission" date="2015-05" db="EMBL/GenBank/DDBJ databases">
        <authorList>
            <person name="Urmite Genomes"/>
        </authorList>
    </citation>
    <scope>NUCLEOTIDE SEQUENCE [LARGE SCALE GENOMIC DNA]</scope>
    <source>
        <strain evidence="9">LF1</strain>
    </source>
</reference>